<evidence type="ECO:0000313" key="1">
    <source>
        <dbReference type="EMBL" id="RNA12595.1"/>
    </source>
</evidence>
<evidence type="ECO:0000313" key="2">
    <source>
        <dbReference type="Proteomes" id="UP000276133"/>
    </source>
</evidence>
<comment type="caution">
    <text evidence="1">The sequence shown here is derived from an EMBL/GenBank/DDBJ whole genome shotgun (WGS) entry which is preliminary data.</text>
</comment>
<accession>A0A3M7QNM1</accession>
<protein>
    <submittedName>
        <fullName evidence="1">Uncharacterized protein</fullName>
    </submittedName>
</protein>
<organism evidence="1 2">
    <name type="scientific">Brachionus plicatilis</name>
    <name type="common">Marine rotifer</name>
    <name type="synonym">Brachionus muelleri</name>
    <dbReference type="NCBI Taxonomy" id="10195"/>
    <lineage>
        <taxon>Eukaryota</taxon>
        <taxon>Metazoa</taxon>
        <taxon>Spiralia</taxon>
        <taxon>Gnathifera</taxon>
        <taxon>Rotifera</taxon>
        <taxon>Eurotatoria</taxon>
        <taxon>Monogononta</taxon>
        <taxon>Pseudotrocha</taxon>
        <taxon>Ploima</taxon>
        <taxon>Brachionidae</taxon>
        <taxon>Brachionus</taxon>
    </lineage>
</organism>
<dbReference type="Proteomes" id="UP000276133">
    <property type="component" value="Unassembled WGS sequence"/>
</dbReference>
<dbReference type="AlphaFoldDB" id="A0A3M7QNM1"/>
<keyword evidence="2" id="KW-1185">Reference proteome</keyword>
<name>A0A3M7QNM1_BRAPC</name>
<proteinExistence type="predicted"/>
<gene>
    <name evidence="1" type="ORF">BpHYR1_009080</name>
</gene>
<reference evidence="1 2" key="1">
    <citation type="journal article" date="2018" name="Sci. Rep.">
        <title>Genomic signatures of local adaptation to the degree of environmental predictability in rotifers.</title>
        <authorList>
            <person name="Franch-Gras L."/>
            <person name="Hahn C."/>
            <person name="Garcia-Roger E.M."/>
            <person name="Carmona M.J."/>
            <person name="Serra M."/>
            <person name="Gomez A."/>
        </authorList>
    </citation>
    <scope>NUCLEOTIDE SEQUENCE [LARGE SCALE GENOMIC DNA]</scope>
    <source>
        <strain evidence="1">HYR1</strain>
    </source>
</reference>
<sequence>MLGIYLPMPDKNIALGSNRGLKTRKSLTTKPLVIIKFTLNILLNMFIIENFKSLIAAKNGGLNPTQQTTFIRLLFI</sequence>
<dbReference type="EMBL" id="REGN01005653">
    <property type="protein sequence ID" value="RNA12595.1"/>
    <property type="molecule type" value="Genomic_DNA"/>
</dbReference>